<evidence type="ECO:0000313" key="3">
    <source>
        <dbReference type="Proteomes" id="UP000796880"/>
    </source>
</evidence>
<dbReference type="PANTHER" id="PTHR34046">
    <property type="entry name" value="OS06G0218800 PROTEIN"/>
    <property type="match status" value="1"/>
</dbReference>
<comment type="caution">
    <text evidence="2">The sequence shown here is derived from an EMBL/GenBank/DDBJ whole genome shotgun (WGS) entry which is preliminary data.</text>
</comment>
<accession>A0A8K0H5H5</accession>
<feature type="region of interest" description="Disordered" evidence="1">
    <location>
        <begin position="1"/>
        <end position="35"/>
    </location>
</feature>
<name>A0A8K0H5H5_9ROSA</name>
<gene>
    <name evidence="2" type="ORF">FNV43_RR11096</name>
</gene>
<feature type="compositionally biased region" description="Basic and acidic residues" evidence="1">
    <location>
        <begin position="10"/>
        <end position="25"/>
    </location>
</feature>
<dbReference type="PANTHER" id="PTHR34046:SF7">
    <property type="entry name" value="DUF740 FAMILY PROTEIN"/>
    <property type="match status" value="1"/>
</dbReference>
<dbReference type="InterPro" id="IPR008004">
    <property type="entry name" value="OCTOPUS-like"/>
</dbReference>
<organism evidence="2 3">
    <name type="scientific">Rhamnella rubrinervis</name>
    <dbReference type="NCBI Taxonomy" id="2594499"/>
    <lineage>
        <taxon>Eukaryota</taxon>
        <taxon>Viridiplantae</taxon>
        <taxon>Streptophyta</taxon>
        <taxon>Embryophyta</taxon>
        <taxon>Tracheophyta</taxon>
        <taxon>Spermatophyta</taxon>
        <taxon>Magnoliopsida</taxon>
        <taxon>eudicotyledons</taxon>
        <taxon>Gunneridae</taxon>
        <taxon>Pentapetalae</taxon>
        <taxon>rosids</taxon>
        <taxon>fabids</taxon>
        <taxon>Rosales</taxon>
        <taxon>Rhamnaceae</taxon>
        <taxon>rhamnoid group</taxon>
        <taxon>Rhamneae</taxon>
        <taxon>Rhamnella</taxon>
    </lineage>
</organism>
<proteinExistence type="predicted"/>
<feature type="region of interest" description="Disordered" evidence="1">
    <location>
        <begin position="154"/>
        <end position="176"/>
    </location>
</feature>
<dbReference type="Pfam" id="PF05340">
    <property type="entry name" value="DUF740"/>
    <property type="match status" value="1"/>
</dbReference>
<dbReference type="Proteomes" id="UP000796880">
    <property type="component" value="Unassembled WGS sequence"/>
</dbReference>
<dbReference type="AlphaFoldDB" id="A0A8K0H5H5"/>
<sequence>MMPNFRRSSKHEIGGFRGSKSDGPCKKHPKHRQSPGVCSLCLKERLRQLSATSWSRATSTTTRSSCSTSSSLSSCYSLSSASSCSSPSLSYAYRFGMQGKTGSMSLVMSANNVLKKSRSLAFVPRMRRRDGGGGDKKKGRGFWSNLLLRPASNKRMEENDNTFMQSRTVRERTVVH</sequence>
<dbReference type="EMBL" id="VOIH02000005">
    <property type="protein sequence ID" value="KAF3445919.1"/>
    <property type="molecule type" value="Genomic_DNA"/>
</dbReference>
<keyword evidence="3" id="KW-1185">Reference proteome</keyword>
<evidence type="ECO:0000256" key="1">
    <source>
        <dbReference type="SAM" id="MobiDB-lite"/>
    </source>
</evidence>
<dbReference type="OrthoDB" id="688136at2759"/>
<reference evidence="2" key="1">
    <citation type="submission" date="2020-03" db="EMBL/GenBank/DDBJ databases">
        <title>A high-quality chromosome-level genome assembly of a woody plant with both climbing and erect habits, Rhamnella rubrinervis.</title>
        <authorList>
            <person name="Lu Z."/>
            <person name="Yang Y."/>
            <person name="Zhu X."/>
            <person name="Sun Y."/>
        </authorList>
    </citation>
    <scope>NUCLEOTIDE SEQUENCE</scope>
    <source>
        <strain evidence="2">BYM</strain>
        <tissue evidence="2">Leaf</tissue>
    </source>
</reference>
<evidence type="ECO:0000313" key="2">
    <source>
        <dbReference type="EMBL" id="KAF3445919.1"/>
    </source>
</evidence>
<protein>
    <submittedName>
        <fullName evidence="2">Uncharacterized protein</fullName>
    </submittedName>
</protein>